<feature type="chain" id="PRO_5041205885" evidence="1">
    <location>
        <begin position="21"/>
        <end position="79"/>
    </location>
</feature>
<organism evidence="2 3">
    <name type="scientific">Papaver nudicaule</name>
    <name type="common">Iceland poppy</name>
    <dbReference type="NCBI Taxonomy" id="74823"/>
    <lineage>
        <taxon>Eukaryota</taxon>
        <taxon>Viridiplantae</taxon>
        <taxon>Streptophyta</taxon>
        <taxon>Embryophyta</taxon>
        <taxon>Tracheophyta</taxon>
        <taxon>Spermatophyta</taxon>
        <taxon>Magnoliopsida</taxon>
        <taxon>Ranunculales</taxon>
        <taxon>Papaveraceae</taxon>
        <taxon>Papaveroideae</taxon>
        <taxon>Papaver</taxon>
    </lineage>
</organism>
<keyword evidence="3" id="KW-1185">Reference proteome</keyword>
<dbReference type="AlphaFoldDB" id="A0AA41VB00"/>
<name>A0AA41VB00_PAPNU</name>
<gene>
    <name evidence="2" type="ORF">MKW94_018248</name>
</gene>
<feature type="signal peptide" evidence="1">
    <location>
        <begin position="1"/>
        <end position="20"/>
    </location>
</feature>
<comment type="caution">
    <text evidence="2">The sequence shown here is derived from an EMBL/GenBank/DDBJ whole genome shotgun (WGS) entry which is preliminary data.</text>
</comment>
<proteinExistence type="predicted"/>
<dbReference type="EMBL" id="JAJJMA010190728">
    <property type="protein sequence ID" value="MCL7038451.1"/>
    <property type="molecule type" value="Genomic_DNA"/>
</dbReference>
<evidence type="ECO:0000256" key="1">
    <source>
        <dbReference type="SAM" id="SignalP"/>
    </source>
</evidence>
<dbReference type="InterPro" id="IPR036466">
    <property type="entry name" value="Pollen_allergen_ole-e-6_sf"/>
</dbReference>
<accession>A0AA41VB00</accession>
<sequence length="79" mass="8725">MAGKMSVAIVLMCFMVLVAAVQLSQAHGDDGSSSYKVCFMKCFDFFKASGLGNSLSEIKCDQKCSEFEKFEQILEKLKP</sequence>
<dbReference type="SUPFAM" id="SSF111388">
    <property type="entry name" value="Pollen allergen ole e 6"/>
    <property type="match status" value="1"/>
</dbReference>
<dbReference type="Proteomes" id="UP001177140">
    <property type="component" value="Unassembled WGS sequence"/>
</dbReference>
<dbReference type="Gene3D" id="1.10.287.720">
    <property type="entry name" value="Pollen allergen ole e 6"/>
    <property type="match status" value="1"/>
</dbReference>
<keyword evidence="1" id="KW-0732">Signal</keyword>
<evidence type="ECO:0000313" key="3">
    <source>
        <dbReference type="Proteomes" id="UP001177140"/>
    </source>
</evidence>
<reference evidence="2" key="1">
    <citation type="submission" date="2022-03" db="EMBL/GenBank/DDBJ databases">
        <title>A functionally conserved STORR gene fusion in Papaver species that diverged 16.8 million years ago.</title>
        <authorList>
            <person name="Catania T."/>
        </authorList>
    </citation>
    <scope>NUCLEOTIDE SEQUENCE</scope>
    <source>
        <strain evidence="2">S-191538</strain>
    </source>
</reference>
<protein>
    <submittedName>
        <fullName evidence="2">Uncharacterized protein</fullName>
    </submittedName>
</protein>
<evidence type="ECO:0000313" key="2">
    <source>
        <dbReference type="EMBL" id="MCL7038451.1"/>
    </source>
</evidence>